<sequence>MSQALIERRYSRLTRAIESARVLGTRSEDLLGAELLPLEPSLGSPLARGRPRDRQLAEQLRNGTAILTIGEGAVARRIPLEIGRLAVAVSDRIGIGEAEAAELVLSWADELVTVSVGGVREAVTGTDPALVSYIEEQYLRERWALLQALWLILATPFLDPQTGTAVAARPQRNGTRTAERQPASQLPWTQIECLLQTRRRLVSDYKLVSKLLERLETPESLFPGERRALAQCLFTLAYSIQFTAADAMSLTNLFKRFVLSIGSGISGNDSKAQITRGPLQGCGLFEAIDVLMLMSLSLRGVLDPTRYHPLEDLNHERAASGLFSANKLLEDEAFVTDLVHCLENWYVDLADASADSTWMHRTALAAEASGTKQAPSGAVAHSESVTTWQRHAANLVHLLEPVPLVGALFLIGTPEAGKNAVLVQKYLEMAYQSLQRGALTAILEHWVPWLDQQPGLNGDALRRPGVGALAPLTVDLFADLVMDLGAAGLVTRVFETAARAMADVDLWDKSVIPRHGSRHELDPRLQAPADTAAATHRGLETALCAQIVQVLAAGARLAPANAYRFVTEPMGEFQVDLIRIVGDACLELVELLYARITGEDLLVAAGDQGSLTILDERIASVSFPMITAFLELLRYTAVCAEPVWDFLENGGHPVASYAYLMHGLDAMANRWAVPAGTFSLPQLRHAAVLAGLIRILTVLTEVSPEIATLLRSEGALVEHCIRLISDRLPTVVQRAAAEWLVQLGERGPAAATLQLQRALQQQGIFQTSFAVLQEAFWRARETGDCGFLTSLLRLAALGVASDASACARYAITQILGIWDRFVAFDFTDGWALTAALMELVHTVLDVERHSEQNVPAAAGAGAGAGAAPESIWALLQRPSEVTGAASSASRTMFAIAARACLVLRDDWWCPSTAQEAAVCALRVLCRLVAEEPVPSSAVTASRRAIDAGQQVAALLAQCTEQTLVLCSVIHASLSGNDLVIAAATLLTMLCRHAPAVATTLADHSLFSRQCAQILLSSTDDRLLRAVGELLSSCVYAGAQSSTWPRPSFLPFGPRVHPAGRRLVGIGPYHVRVGAPFMAVLQRLWQLVEWPVAAVATPLFQLLQSLLSAPELVMQLAPELLPRSEISRRSILTLWLRVLCETQVPQMDRVQQQEHEMQQLQLMTSVLEVVGLALHCAGPESSLSDIAGPEAMPGILRSLARDLLGLFATPLLKRICAFSNAGVSAHVVHQALGAWHKAIAASFEHWLSWDSDTRSETHTDVAATFVGISLTLEEALSGLQPPKAAASTFTEPLSTTPVLDANAAAALVTICRSCRTFWYQVMASDALATTKDAEMTAARHPQTDGTGASGAAVAADEALHRMASVAVAIAGAVAPPPAAAAAAAAAAQQNTPTETRRSLYAAQCALIEMLVPLPLTLNAMDAPVHLSKWNCQPEHRVNKITGQLVRYFQASTTSLARFEQQTAVWITDASADGEAALRAIALATLTYALQMSTAVAVQVAGEAVPAISTPGERVLANRDASSSSHRHPQVQVQANRFAHMMMIGQASAMARLGLCAAALGEDAVIGHEGSSVTHVSLAVRNLYLFEQHLSLFVQLAVSAARQGTTIRLLPSLLEALHAWVRQGVDSGALLFPVGVSLAQRSGNISPLLQRRAVLVRRLIMFAALLALQLPSGVATAAPSWRALVEIALQLGSLWLASRSLMHTEHALTTLQIGIWYGRLLCALPAALYAEQSALEAMRHSFVLQCVELLPHQAGAVHEPDTATRGDVAGIAGAVTVGTAPWDATRSAADAVLTTSLPRWHRNCEHPESPAGTPQALNGSHAAPGPNDNRIQSFLLCRLELLRIMLELNMHEKVPGVSGWSDPVPGGDPIRTSPLAQFIAGSAGSTALPAPPRIRAEHLSLGLLRLASECITAERAQRGASHRNAAAGPRWALERQQQLEAMRYREVLERTLWFLLAIFEPSPAGVAVPWQVASQRTRHWIDWLYQELETHRDDARWLLRRLLARRLRQWIPGAPAPTVRSAGTRSPPVVRA</sequence>
<dbReference type="OrthoDB" id="10627930at2759"/>
<name>M1V6W7_CYAM1</name>
<dbReference type="HOGENOM" id="CLU_233440_0_0_1"/>
<dbReference type="Gramene" id="CME022CT">
    <property type="protein sequence ID" value="CME022CT"/>
    <property type="gene ID" value="CME022C"/>
</dbReference>
<dbReference type="EMBL" id="AP006487">
    <property type="protein sequence ID" value="BAM79259.1"/>
    <property type="molecule type" value="Genomic_DNA"/>
</dbReference>
<gene>
    <name evidence="2" type="ORF">CYME_CME022C</name>
</gene>
<organism evidence="2 3">
    <name type="scientific">Cyanidioschyzon merolae (strain NIES-3377 / 10D)</name>
    <name type="common">Unicellular red alga</name>
    <dbReference type="NCBI Taxonomy" id="280699"/>
    <lineage>
        <taxon>Eukaryota</taxon>
        <taxon>Rhodophyta</taxon>
        <taxon>Bangiophyceae</taxon>
        <taxon>Cyanidiales</taxon>
        <taxon>Cyanidiaceae</taxon>
        <taxon>Cyanidioschyzon</taxon>
    </lineage>
</organism>
<dbReference type="KEGG" id="cme:CYME_CME022C"/>
<accession>M1V6W7</accession>
<proteinExistence type="predicted"/>
<dbReference type="GeneID" id="16992747"/>
<evidence type="ECO:0000256" key="1">
    <source>
        <dbReference type="SAM" id="MobiDB-lite"/>
    </source>
</evidence>
<reference evidence="2 3" key="2">
    <citation type="journal article" date="2007" name="BMC Biol.">
        <title>A 100%-complete sequence reveals unusually simple genomic features in the hot-spring red alga Cyanidioschyzon merolae.</title>
        <authorList>
            <person name="Nozaki H."/>
            <person name="Takano H."/>
            <person name="Misumi O."/>
            <person name="Terasawa K."/>
            <person name="Matsuzaki M."/>
            <person name="Maruyama S."/>
            <person name="Nishida K."/>
            <person name="Yagisawa F."/>
            <person name="Yoshida Y."/>
            <person name="Fujiwara T."/>
            <person name="Takio S."/>
            <person name="Tamura K."/>
            <person name="Chung S.J."/>
            <person name="Nakamura S."/>
            <person name="Kuroiwa H."/>
            <person name="Tanaka K."/>
            <person name="Sato N."/>
            <person name="Kuroiwa T."/>
        </authorList>
    </citation>
    <scope>NUCLEOTIDE SEQUENCE [LARGE SCALE GENOMIC DNA]</scope>
    <source>
        <strain evidence="2 3">10D</strain>
    </source>
</reference>
<feature type="region of interest" description="Disordered" evidence="1">
    <location>
        <begin position="1800"/>
        <end position="1822"/>
    </location>
</feature>
<dbReference type="RefSeq" id="XP_005535545.1">
    <property type="nucleotide sequence ID" value="XM_005535488.1"/>
</dbReference>
<dbReference type="Proteomes" id="UP000007014">
    <property type="component" value="Chromosome 5"/>
</dbReference>
<evidence type="ECO:0000313" key="2">
    <source>
        <dbReference type="EMBL" id="BAM79259.1"/>
    </source>
</evidence>
<keyword evidence="3" id="KW-1185">Reference proteome</keyword>
<evidence type="ECO:0000313" key="3">
    <source>
        <dbReference type="Proteomes" id="UP000007014"/>
    </source>
</evidence>
<protein>
    <submittedName>
        <fullName evidence="2">Uncharacterized protein</fullName>
    </submittedName>
</protein>
<reference evidence="2 3" key="1">
    <citation type="journal article" date="2004" name="Nature">
        <title>Genome sequence of the ultrasmall unicellular red alga Cyanidioschyzon merolae 10D.</title>
        <authorList>
            <person name="Matsuzaki M."/>
            <person name="Misumi O."/>
            <person name="Shin-i T."/>
            <person name="Maruyama S."/>
            <person name="Takahara M."/>
            <person name="Miyagishima S."/>
            <person name="Mori T."/>
            <person name="Nishida K."/>
            <person name="Yagisawa F."/>
            <person name="Nishida K."/>
            <person name="Yoshida Y."/>
            <person name="Nishimura Y."/>
            <person name="Nakao S."/>
            <person name="Kobayashi T."/>
            <person name="Momoyama Y."/>
            <person name="Higashiyama T."/>
            <person name="Minoda A."/>
            <person name="Sano M."/>
            <person name="Nomoto H."/>
            <person name="Oishi K."/>
            <person name="Hayashi H."/>
            <person name="Ohta F."/>
            <person name="Nishizaka S."/>
            <person name="Haga S."/>
            <person name="Miura S."/>
            <person name="Morishita T."/>
            <person name="Kabeya Y."/>
            <person name="Terasawa K."/>
            <person name="Suzuki Y."/>
            <person name="Ishii Y."/>
            <person name="Asakawa S."/>
            <person name="Takano H."/>
            <person name="Ohta N."/>
            <person name="Kuroiwa H."/>
            <person name="Tanaka K."/>
            <person name="Shimizu N."/>
            <person name="Sugano S."/>
            <person name="Sato N."/>
            <person name="Nozaki H."/>
            <person name="Ogasawara N."/>
            <person name="Kohara Y."/>
            <person name="Kuroiwa T."/>
        </authorList>
    </citation>
    <scope>NUCLEOTIDE SEQUENCE [LARGE SCALE GENOMIC DNA]</scope>
    <source>
        <strain evidence="2 3">10D</strain>
    </source>
</reference>